<protein>
    <submittedName>
        <fullName evidence="12">RNA polymerase, sigma 54 subunit, RpoN</fullName>
    </submittedName>
</protein>
<keyword evidence="3" id="KW-0808">Transferase</keyword>
<dbReference type="NCBIfam" id="TIGR02395">
    <property type="entry name" value="rpoN_sigma"/>
    <property type="match status" value="1"/>
</dbReference>
<keyword evidence="13" id="KW-1185">Reference proteome</keyword>
<sequence>MNVDTRINLNLSQRLVMTPMLQQAIKLLQMSRLELVDLVKQEMLENPVLEELEDNAENEQQEDDFSSYDAHMPDERYDDAPPLSDQPDIEGAERQPQQESSVNWEEYFNDNPGGLGYTGEFEPDDNNQSFDNLFSRPQSLSEHLAWQLQMSQLPERAMKIGQFLIGQIGDDGYLFLEDQSDAPTFNIYSSNIPFKQLEEYHATVNSALCQKINSEFERDYLAARLDFSGSQAMLANVALQEYYNDLIEGHYRETIEKLRHFTLEDYELIAKSFSELSLHQVESLTGIPMKEIEPGLKRLAHICRTLPQLIERHCSVLVKDTYLTKLEKLELSQEELYLVEYLLSNLSAAEVAYIGYKEQTDKATKHEAEIHEALEKLRQSYAHIEQLTSHKYYLIQLYTIGLSLIGERFTPTSPIRFQKFFLKVMNITEDEIAGVANVFRQIRSEFYAHEEPIVESEVEAVLKHIQTFMPTGVGARDFKECLLIQAKSLDLLGTEVEQIIAHYLHELERHRYEFIAHHLNISKEEVESAQQIIANMSPRPGGDFVAERPEYIVPDIYVYKVDGDYEVVLNEDDLPNLRINPTYKKILTSNERDVSGSTRQYVDQKLRSAMWFIRSVEQRKRTVYKVGKSIVKFQKNFLEYGVSHLKPLVLRDVADDISMHESTISRVTTNKYIHTPQGVFELKYFFHSGLESSSGGDDVSSRAVKKKIKQMIDEENPEHPLSDKDIEKRLTEEGVAIARRTIAKYREDMNILSSIDRKRKK</sequence>
<feature type="region of interest" description="Disordered" evidence="9">
    <location>
        <begin position="691"/>
        <end position="727"/>
    </location>
</feature>
<feature type="compositionally biased region" description="Acidic residues" evidence="9">
    <location>
        <begin position="50"/>
        <end position="66"/>
    </location>
</feature>
<evidence type="ECO:0000313" key="13">
    <source>
        <dbReference type="Proteomes" id="UP000030700"/>
    </source>
</evidence>
<dbReference type="HOGENOM" id="CLU_020569_3_0_0"/>
<dbReference type="PANTHER" id="PTHR32248">
    <property type="entry name" value="RNA POLYMERASE SIGMA-54 FACTOR"/>
    <property type="match status" value="1"/>
</dbReference>
<dbReference type="AlphaFoldDB" id="A0A0S6VZP4"/>
<dbReference type="InterPro" id="IPR007634">
    <property type="entry name" value="RNA_pol_sigma_54_DNA-bd"/>
</dbReference>
<keyword evidence="8" id="KW-0804">Transcription</keyword>
<reference evidence="12" key="1">
    <citation type="journal article" date="2015" name="PeerJ">
        <title>First genomic representation of candidate bacterial phylum KSB3 points to enhanced environmental sensing as a trigger of wastewater bulking.</title>
        <authorList>
            <person name="Sekiguchi Y."/>
            <person name="Ohashi A."/>
            <person name="Parks D.H."/>
            <person name="Yamauchi T."/>
            <person name="Tyson G.W."/>
            <person name="Hugenholtz P."/>
        </authorList>
    </citation>
    <scope>NUCLEOTIDE SEQUENCE [LARGE SCALE GENOMIC DNA]</scope>
</reference>
<evidence type="ECO:0000256" key="7">
    <source>
        <dbReference type="ARBA" id="ARBA00023125"/>
    </source>
</evidence>
<feature type="domain" description="RNA polymerase sigma factor 54 core-binding" evidence="11">
    <location>
        <begin position="452"/>
        <end position="583"/>
    </location>
</feature>
<evidence type="ECO:0000256" key="3">
    <source>
        <dbReference type="ARBA" id="ARBA00022679"/>
    </source>
</evidence>
<dbReference type="Gene3D" id="1.10.10.1330">
    <property type="entry name" value="RNA polymerase sigma-54 factor, core-binding domain"/>
    <property type="match status" value="1"/>
</dbReference>
<dbReference type="GO" id="GO:0001216">
    <property type="term" value="F:DNA-binding transcription activator activity"/>
    <property type="evidence" value="ECO:0007669"/>
    <property type="project" value="InterPro"/>
</dbReference>
<evidence type="ECO:0000313" key="12">
    <source>
        <dbReference type="EMBL" id="GAK52749.1"/>
    </source>
</evidence>
<feature type="region of interest" description="Disordered" evidence="9">
    <location>
        <begin position="50"/>
        <end position="130"/>
    </location>
</feature>
<evidence type="ECO:0000259" key="11">
    <source>
        <dbReference type="Pfam" id="PF04963"/>
    </source>
</evidence>
<dbReference type="Pfam" id="PF00309">
    <property type="entry name" value="Sigma54_AID"/>
    <property type="match status" value="1"/>
</dbReference>
<feature type="domain" description="RNA polymerase sigma factor 54 DNA-binding" evidence="10">
    <location>
        <begin position="600"/>
        <end position="759"/>
    </location>
</feature>
<feature type="domain" description="RNA polymerase sigma factor 54 core-binding" evidence="11">
    <location>
        <begin position="130"/>
        <end position="176"/>
    </location>
</feature>
<dbReference type="GO" id="GO:0003677">
    <property type="term" value="F:DNA binding"/>
    <property type="evidence" value="ECO:0007669"/>
    <property type="project" value="UniProtKB-KW"/>
</dbReference>
<dbReference type="STRING" id="1499966.U14_04005"/>
<dbReference type="InterPro" id="IPR000394">
    <property type="entry name" value="RNA_pol_sigma_54"/>
</dbReference>
<keyword evidence="4" id="KW-0548">Nucleotidyltransferase</keyword>
<comment type="similarity">
    <text evidence="1">Belongs to the sigma-54 factor family.</text>
</comment>
<dbReference type="Pfam" id="PF04963">
    <property type="entry name" value="Sigma54_CBD"/>
    <property type="match status" value="2"/>
</dbReference>
<dbReference type="PANTHER" id="PTHR32248:SF4">
    <property type="entry name" value="RNA POLYMERASE SIGMA-54 FACTOR"/>
    <property type="match status" value="1"/>
</dbReference>
<dbReference type="Gene3D" id="1.10.10.60">
    <property type="entry name" value="Homeodomain-like"/>
    <property type="match status" value="1"/>
</dbReference>
<dbReference type="PROSITE" id="PS00717">
    <property type="entry name" value="SIGMA54_1"/>
    <property type="match status" value="1"/>
</dbReference>
<dbReference type="GO" id="GO:0006352">
    <property type="term" value="P:DNA-templated transcription initiation"/>
    <property type="evidence" value="ECO:0007669"/>
    <property type="project" value="InterPro"/>
</dbReference>
<proteinExistence type="inferred from homology"/>
<evidence type="ECO:0000256" key="1">
    <source>
        <dbReference type="ARBA" id="ARBA00008798"/>
    </source>
</evidence>
<dbReference type="InterPro" id="IPR038709">
    <property type="entry name" value="RpoN_core-bd_sf"/>
</dbReference>
<evidence type="ECO:0000256" key="8">
    <source>
        <dbReference type="ARBA" id="ARBA00023163"/>
    </source>
</evidence>
<gene>
    <name evidence="12" type="ORF">U14_04005</name>
</gene>
<evidence type="ECO:0000256" key="9">
    <source>
        <dbReference type="SAM" id="MobiDB-lite"/>
    </source>
</evidence>
<dbReference type="Proteomes" id="UP000030700">
    <property type="component" value="Unassembled WGS sequence"/>
</dbReference>
<evidence type="ECO:0000259" key="10">
    <source>
        <dbReference type="Pfam" id="PF04552"/>
    </source>
</evidence>
<dbReference type="PROSITE" id="PS00718">
    <property type="entry name" value="SIGMA54_2"/>
    <property type="match status" value="1"/>
</dbReference>
<dbReference type="PROSITE" id="PS50044">
    <property type="entry name" value="SIGMA54_3"/>
    <property type="match status" value="1"/>
</dbReference>
<dbReference type="PRINTS" id="PR00045">
    <property type="entry name" value="SIGMA54FCT"/>
</dbReference>
<keyword evidence="2" id="KW-0240">DNA-directed RNA polymerase</keyword>
<dbReference type="InterPro" id="IPR007046">
    <property type="entry name" value="RNA_pol_sigma_54_core-bd"/>
</dbReference>
<dbReference type="GO" id="GO:0016987">
    <property type="term" value="F:sigma factor activity"/>
    <property type="evidence" value="ECO:0007669"/>
    <property type="project" value="UniProtKB-KW"/>
</dbReference>
<keyword evidence="7" id="KW-0238">DNA-binding</keyword>
<dbReference type="GO" id="GO:0016779">
    <property type="term" value="F:nucleotidyltransferase activity"/>
    <property type="evidence" value="ECO:0007669"/>
    <property type="project" value="UniProtKB-KW"/>
</dbReference>
<accession>A0A0S6VZP4</accession>
<evidence type="ECO:0000256" key="2">
    <source>
        <dbReference type="ARBA" id="ARBA00022478"/>
    </source>
</evidence>
<dbReference type="Pfam" id="PF04552">
    <property type="entry name" value="Sigma54_DBD"/>
    <property type="match status" value="1"/>
</dbReference>
<dbReference type="GO" id="GO:0000428">
    <property type="term" value="C:DNA-directed RNA polymerase complex"/>
    <property type="evidence" value="ECO:0007669"/>
    <property type="project" value="UniProtKB-KW"/>
</dbReference>
<evidence type="ECO:0000256" key="4">
    <source>
        <dbReference type="ARBA" id="ARBA00022695"/>
    </source>
</evidence>
<evidence type="ECO:0000256" key="6">
    <source>
        <dbReference type="ARBA" id="ARBA00023082"/>
    </source>
</evidence>
<keyword evidence="5" id="KW-0805">Transcription regulation</keyword>
<feature type="compositionally biased region" description="Basic and acidic residues" evidence="9">
    <location>
        <begin position="717"/>
        <end position="727"/>
    </location>
</feature>
<evidence type="ECO:0000256" key="5">
    <source>
        <dbReference type="ARBA" id="ARBA00023015"/>
    </source>
</evidence>
<organism evidence="12">
    <name type="scientific">Candidatus Moduliflexus flocculans</name>
    <dbReference type="NCBI Taxonomy" id="1499966"/>
    <lineage>
        <taxon>Bacteria</taxon>
        <taxon>Candidatus Moduliflexota</taxon>
        <taxon>Candidatus Moduliflexia</taxon>
        <taxon>Candidatus Moduliflexales</taxon>
        <taxon>Candidatus Moduliflexaceae</taxon>
    </lineage>
</organism>
<keyword evidence="6" id="KW-0731">Sigma factor</keyword>
<dbReference type="EMBL" id="DF820459">
    <property type="protein sequence ID" value="GAK52749.1"/>
    <property type="molecule type" value="Genomic_DNA"/>
</dbReference>
<name>A0A0S6VZP4_9BACT</name>